<accession>A0A8R1UYR3</accession>
<reference evidence="2" key="1">
    <citation type="journal article" date="2008" name="Nat. Genet.">
        <title>The Pristionchus pacificus genome provides a unique perspective on nematode lifestyle and parasitism.</title>
        <authorList>
            <person name="Dieterich C."/>
            <person name="Clifton S.W."/>
            <person name="Schuster L.N."/>
            <person name="Chinwalla A."/>
            <person name="Delehaunty K."/>
            <person name="Dinkelacker I."/>
            <person name="Fulton L."/>
            <person name="Fulton R."/>
            <person name="Godfrey J."/>
            <person name="Minx P."/>
            <person name="Mitreva M."/>
            <person name="Roeseler W."/>
            <person name="Tian H."/>
            <person name="Witte H."/>
            <person name="Yang S.P."/>
            <person name="Wilson R.K."/>
            <person name="Sommer R.J."/>
        </authorList>
    </citation>
    <scope>NUCLEOTIDE SEQUENCE [LARGE SCALE GENOMIC DNA]</scope>
    <source>
        <strain evidence="2">PS312</strain>
    </source>
</reference>
<sequence>MSGSFSVVFVLANKTLKKIGKAKTFSFNFRASRSYLEYAVYISFSFTYRVNVCEACSRMEEIVGKTDPMARCVLQFYLFNGTPWSTPFGMQEQGIGVIQMEEFLTARARLTRHIALSEVILDKRKPTDQALATKSKTDGTIRVRPLLSNGRTMNFTQRSMPTLSSCLVISRFSSSIRHRDQRDLVLKNSRRFAHIRFSCPPPPIFNQPIFP</sequence>
<evidence type="ECO:0000313" key="2">
    <source>
        <dbReference type="Proteomes" id="UP000005239"/>
    </source>
</evidence>
<dbReference type="Proteomes" id="UP000005239">
    <property type="component" value="Unassembled WGS sequence"/>
</dbReference>
<organism evidence="1 2">
    <name type="scientific">Pristionchus pacificus</name>
    <name type="common">Parasitic nematode worm</name>
    <dbReference type="NCBI Taxonomy" id="54126"/>
    <lineage>
        <taxon>Eukaryota</taxon>
        <taxon>Metazoa</taxon>
        <taxon>Ecdysozoa</taxon>
        <taxon>Nematoda</taxon>
        <taxon>Chromadorea</taxon>
        <taxon>Rhabditida</taxon>
        <taxon>Rhabditina</taxon>
        <taxon>Diplogasteromorpha</taxon>
        <taxon>Diplogasteroidea</taxon>
        <taxon>Neodiplogasteridae</taxon>
        <taxon>Pristionchus</taxon>
    </lineage>
</organism>
<reference evidence="1" key="2">
    <citation type="submission" date="2022-06" db="UniProtKB">
        <authorList>
            <consortium name="EnsemblMetazoa"/>
        </authorList>
    </citation>
    <scope>IDENTIFICATION</scope>
    <source>
        <strain evidence="1">PS312</strain>
    </source>
</reference>
<evidence type="ECO:0000313" key="1">
    <source>
        <dbReference type="EnsemblMetazoa" id="PPA40131.1"/>
    </source>
</evidence>
<gene>
    <name evidence="1" type="primary">WBGene00278500</name>
</gene>
<protein>
    <submittedName>
        <fullName evidence="1">Uncharacterized protein</fullName>
    </submittedName>
</protein>
<name>A0A2A6BXU2_PRIPA</name>
<keyword evidence="2" id="KW-1185">Reference proteome</keyword>
<proteinExistence type="predicted"/>
<dbReference type="EnsemblMetazoa" id="PPA40131.1">
    <property type="protein sequence ID" value="PPA40131.1"/>
    <property type="gene ID" value="WBGene00278500"/>
</dbReference>
<accession>A0A2A6BXU2</accession>
<dbReference type="AlphaFoldDB" id="A0A2A6BXU2"/>